<evidence type="ECO:0000256" key="1">
    <source>
        <dbReference type="SAM" id="Phobius"/>
    </source>
</evidence>
<keyword evidence="2" id="KW-0732">Signal</keyword>
<keyword evidence="1" id="KW-0812">Transmembrane</keyword>
<feature type="chain" id="PRO_5012118926" description="TPM domain-containing protein" evidence="2">
    <location>
        <begin position="22"/>
        <end position="246"/>
    </location>
</feature>
<feature type="transmembrane region" description="Helical" evidence="1">
    <location>
        <begin position="179"/>
        <end position="196"/>
    </location>
</feature>
<keyword evidence="1" id="KW-0472">Membrane</keyword>
<dbReference type="OrthoDB" id="9810918at2"/>
<dbReference type="PANTHER" id="PTHR30373:SF2">
    <property type="entry name" value="UPF0603 PROTEIN YGCG"/>
    <property type="match status" value="1"/>
</dbReference>
<feature type="signal peptide" evidence="2">
    <location>
        <begin position="1"/>
        <end position="21"/>
    </location>
</feature>
<proteinExistence type="predicted"/>
<dbReference type="Pfam" id="PF04536">
    <property type="entry name" value="TPM_phosphatase"/>
    <property type="match status" value="1"/>
</dbReference>
<dbReference type="Gene3D" id="3.10.310.50">
    <property type="match status" value="1"/>
</dbReference>
<gene>
    <name evidence="4" type="ORF">PSEMO_02870</name>
</gene>
<feature type="domain" description="TPM" evidence="3">
    <location>
        <begin position="32"/>
        <end position="155"/>
    </location>
</feature>
<dbReference type="AlphaFoldDB" id="A0A1Q9RBR4"/>
<dbReference type="Proteomes" id="UP000186736">
    <property type="component" value="Unassembled WGS sequence"/>
</dbReference>
<sequence>MRGFKALMLLALMLAALVVRAEVTFPPLSGRVVDDANLLDAHTRAQLTQMLEAHEQATGEQVVVVTLPDLQGLPIEDYGYQLGRHWGIGQKGKDNGALLIVAPQQRKVRIEVGYGLEGLLTDAQSSVIINRIILPAFKRGEMSQGIVQGSAAILQVLGGNPLAQPSRVSSAEGDNGPPPLWMIGLFIVMVVVVLYLQGLGGGGGRRGGPGGGFGGGFGGLGGGRGGGGGFGGGGGSFGGGGSSGSW</sequence>
<name>A0A1Q9RBR4_PSEPU</name>
<evidence type="ECO:0000259" key="3">
    <source>
        <dbReference type="Pfam" id="PF04536"/>
    </source>
</evidence>
<evidence type="ECO:0000256" key="2">
    <source>
        <dbReference type="SAM" id="SignalP"/>
    </source>
</evidence>
<dbReference type="PANTHER" id="PTHR30373">
    <property type="entry name" value="UPF0603 PROTEIN YGCG"/>
    <property type="match status" value="1"/>
</dbReference>
<dbReference type="InterPro" id="IPR007621">
    <property type="entry name" value="TPM_dom"/>
</dbReference>
<accession>A0A1Q9RBR4</accession>
<dbReference type="RefSeq" id="WP_075801404.1">
    <property type="nucleotide sequence ID" value="NZ_MKZO01000002.1"/>
</dbReference>
<evidence type="ECO:0000313" key="4">
    <source>
        <dbReference type="EMBL" id="OLS64863.1"/>
    </source>
</evidence>
<organism evidence="4 5">
    <name type="scientific">Pseudomonas putida</name>
    <name type="common">Arthrobacter siderocapsulatus</name>
    <dbReference type="NCBI Taxonomy" id="303"/>
    <lineage>
        <taxon>Bacteria</taxon>
        <taxon>Pseudomonadati</taxon>
        <taxon>Pseudomonadota</taxon>
        <taxon>Gammaproteobacteria</taxon>
        <taxon>Pseudomonadales</taxon>
        <taxon>Pseudomonadaceae</taxon>
        <taxon>Pseudomonas</taxon>
    </lineage>
</organism>
<comment type="caution">
    <text evidence="4">The sequence shown here is derived from an EMBL/GenBank/DDBJ whole genome shotgun (WGS) entry which is preliminary data.</text>
</comment>
<protein>
    <recommendedName>
        <fullName evidence="3">TPM domain-containing protein</fullName>
    </recommendedName>
</protein>
<reference evidence="4 5" key="1">
    <citation type="submission" date="2016-10" db="EMBL/GenBank/DDBJ databases">
        <title>Genome Sequence of Pseudomonas putida GM4FR.</title>
        <authorList>
            <person name="Poehlein A."/>
            <person name="Wemheuer F."/>
            <person name="Hollensteiner J."/>
            <person name="Wemheuer B."/>
        </authorList>
    </citation>
    <scope>NUCLEOTIDE SEQUENCE [LARGE SCALE GENOMIC DNA]</scope>
    <source>
        <strain evidence="4 5">GM4FR</strain>
    </source>
</reference>
<keyword evidence="1" id="KW-1133">Transmembrane helix</keyword>
<evidence type="ECO:0000313" key="5">
    <source>
        <dbReference type="Proteomes" id="UP000186736"/>
    </source>
</evidence>
<dbReference type="EMBL" id="MKZO01000002">
    <property type="protein sequence ID" value="OLS64863.1"/>
    <property type="molecule type" value="Genomic_DNA"/>
</dbReference>